<dbReference type="GO" id="GO:0030368">
    <property type="term" value="F:interleukin-17 receptor activity"/>
    <property type="evidence" value="ECO:0007669"/>
    <property type="project" value="InterPro"/>
</dbReference>
<dbReference type="PROSITE" id="PS51534">
    <property type="entry name" value="SEFIR"/>
    <property type="match status" value="1"/>
</dbReference>
<dbReference type="GO" id="GO:0016020">
    <property type="term" value="C:membrane"/>
    <property type="evidence" value="ECO:0007669"/>
    <property type="project" value="UniProtKB-SubCell"/>
</dbReference>
<keyword evidence="5" id="KW-0472">Membrane</keyword>
<evidence type="ECO:0000256" key="4">
    <source>
        <dbReference type="ARBA" id="ARBA00022989"/>
    </source>
</evidence>
<dbReference type="OrthoDB" id="3365840at2"/>
<keyword evidence="6" id="KW-0675">Receptor</keyword>
<keyword evidence="7" id="KW-0325">Glycoprotein</keyword>
<proteinExistence type="predicted"/>
<evidence type="ECO:0000259" key="9">
    <source>
        <dbReference type="PROSITE" id="PS51534"/>
    </source>
</evidence>
<feature type="region of interest" description="Disordered" evidence="8">
    <location>
        <begin position="300"/>
        <end position="324"/>
    </location>
</feature>
<evidence type="ECO:0000313" key="11">
    <source>
        <dbReference type="Proteomes" id="UP000199622"/>
    </source>
</evidence>
<dbReference type="InterPro" id="IPR013568">
    <property type="entry name" value="SEFIR_dom"/>
</dbReference>
<evidence type="ECO:0000256" key="1">
    <source>
        <dbReference type="ARBA" id="ARBA00004479"/>
    </source>
</evidence>
<evidence type="ECO:0000256" key="6">
    <source>
        <dbReference type="ARBA" id="ARBA00023170"/>
    </source>
</evidence>
<dbReference type="AlphaFoldDB" id="A0A1H4W657"/>
<dbReference type="InterPro" id="IPR008979">
    <property type="entry name" value="Galactose-bd-like_sf"/>
</dbReference>
<reference evidence="11" key="1">
    <citation type="submission" date="2016-10" db="EMBL/GenBank/DDBJ databases">
        <authorList>
            <person name="Varghese N."/>
            <person name="Submissions S."/>
        </authorList>
    </citation>
    <scope>NUCLEOTIDE SEQUENCE [LARGE SCALE GENOMIC DNA]</scope>
    <source>
        <strain evidence="11">DSM 44544</strain>
    </source>
</reference>
<dbReference type="Gene3D" id="3.40.50.11530">
    <property type="match status" value="1"/>
</dbReference>
<dbReference type="InterPro" id="IPR035897">
    <property type="entry name" value="Toll_tir_struct_dom_sf"/>
</dbReference>
<dbReference type="Pfam" id="PF08357">
    <property type="entry name" value="SEFIR"/>
    <property type="match status" value="1"/>
</dbReference>
<dbReference type="SUPFAM" id="SSF52200">
    <property type="entry name" value="Toll/Interleukin receptor TIR domain"/>
    <property type="match status" value="1"/>
</dbReference>
<comment type="subcellular location">
    <subcellularLocation>
        <location evidence="1">Membrane</location>
        <topology evidence="1">Single-pass type I membrane protein</topology>
    </subcellularLocation>
</comment>
<keyword evidence="11" id="KW-1185">Reference proteome</keyword>
<keyword evidence="4" id="KW-1133">Transmembrane helix</keyword>
<dbReference type="InterPro" id="IPR039465">
    <property type="entry name" value="IL-17_rcpt-like"/>
</dbReference>
<evidence type="ECO:0000256" key="5">
    <source>
        <dbReference type="ARBA" id="ARBA00023136"/>
    </source>
</evidence>
<dbReference type="RefSeq" id="WP_091312295.1">
    <property type="nucleotide sequence ID" value="NZ_FNSO01000004.1"/>
</dbReference>
<feature type="compositionally biased region" description="Low complexity" evidence="8">
    <location>
        <begin position="313"/>
        <end position="324"/>
    </location>
</feature>
<protein>
    <submittedName>
        <fullName evidence="10">NPCBM/NEW2 domain-containing protein</fullName>
    </submittedName>
</protein>
<evidence type="ECO:0000256" key="8">
    <source>
        <dbReference type="SAM" id="MobiDB-lite"/>
    </source>
</evidence>
<name>A0A1H4W657_9PSEU</name>
<dbReference type="InterPro" id="IPR038637">
    <property type="entry name" value="NPCBM_sf"/>
</dbReference>
<dbReference type="STRING" id="208445.SAMN04489727_5464"/>
<dbReference type="EMBL" id="FNSO01000004">
    <property type="protein sequence ID" value="SEC88705.1"/>
    <property type="molecule type" value="Genomic_DNA"/>
</dbReference>
<organism evidence="10 11">
    <name type="scientific">Amycolatopsis tolypomycina</name>
    <dbReference type="NCBI Taxonomy" id="208445"/>
    <lineage>
        <taxon>Bacteria</taxon>
        <taxon>Bacillati</taxon>
        <taxon>Actinomycetota</taxon>
        <taxon>Actinomycetes</taxon>
        <taxon>Pseudonocardiales</taxon>
        <taxon>Pseudonocardiaceae</taxon>
        <taxon>Amycolatopsis</taxon>
    </lineage>
</organism>
<keyword evidence="3" id="KW-0732">Signal</keyword>
<dbReference type="Pfam" id="PF08305">
    <property type="entry name" value="NPCBM"/>
    <property type="match status" value="1"/>
</dbReference>
<gene>
    <name evidence="10" type="ORF">SAMN04489727_5464</name>
</gene>
<dbReference type="PANTHER" id="PTHR15583">
    <property type="entry name" value="INTERLEUKIN-17 RECEPTOR"/>
    <property type="match status" value="1"/>
</dbReference>
<keyword evidence="2" id="KW-0812">Transmembrane</keyword>
<evidence type="ECO:0000313" key="10">
    <source>
        <dbReference type="EMBL" id="SEC88705.1"/>
    </source>
</evidence>
<feature type="domain" description="SEFIR" evidence="9">
    <location>
        <begin position="6"/>
        <end position="148"/>
    </location>
</feature>
<dbReference type="Proteomes" id="UP000199622">
    <property type="component" value="Unassembled WGS sequence"/>
</dbReference>
<evidence type="ECO:0000256" key="2">
    <source>
        <dbReference type="ARBA" id="ARBA00022692"/>
    </source>
</evidence>
<accession>A0A1H4W657</accession>
<sequence>MPDRAAPRVFVTYSHDTPAHKDLVHRFAAFLRVEIGLDVHLDAWYDNTRRDWSLWATENLERADFIIVIASPDYKRRADGTALPHEGRGAQFEAAIIRNNLTRDLRRETERVLPVVLPGRSVDEIPAFLNAHSTTRYHVDEFTPAGVADLLAAITGQGQYPMPRRGKWLGGARQEQRVPAGELPWLCASQGVKRGAADIDGVRYEQSIVLRPASPTAAGPGFVELDLGGNYRRFTTVAGVLDDATDPFQVGRVRVVLDGAPRSEHDVAAGKPAAIDLDVTGARLLRLELSRPGAPASPLGSGALVVTRRGGRPPELGLGDPTMT</sequence>
<evidence type="ECO:0000256" key="7">
    <source>
        <dbReference type="ARBA" id="ARBA00023180"/>
    </source>
</evidence>
<evidence type="ECO:0000256" key="3">
    <source>
        <dbReference type="ARBA" id="ARBA00022729"/>
    </source>
</evidence>
<dbReference type="PANTHER" id="PTHR15583:SF7">
    <property type="entry name" value="INTERLEUKIN CYTOKINE RECEPTOR-RELATED PROTEIN 2"/>
    <property type="match status" value="1"/>
</dbReference>
<dbReference type="InterPro" id="IPR013222">
    <property type="entry name" value="Glyco_hyd_98_carb-bd"/>
</dbReference>
<dbReference type="Gene3D" id="2.60.120.1060">
    <property type="entry name" value="NPCBM/NEW2 domain"/>
    <property type="match status" value="1"/>
</dbReference>
<dbReference type="SUPFAM" id="SSF49785">
    <property type="entry name" value="Galactose-binding domain-like"/>
    <property type="match status" value="1"/>
</dbReference>